<dbReference type="Pfam" id="PF13116">
    <property type="entry name" value="YhdP"/>
    <property type="match status" value="1"/>
</dbReference>
<reference evidence="3 4" key="1">
    <citation type="submission" date="2021-05" db="EMBL/GenBank/DDBJ databases">
        <title>Petroleum and Energy Research Collection (APPE): ex situ preservation of microbial diversity associated with the oil industry and exploitation of its biotechnological potential.</title>
        <authorList>
            <person name="Paixao C.T.M."/>
            <person name="Gomes M.B."/>
            <person name="Oliveira V.M."/>
        </authorList>
    </citation>
    <scope>NUCLEOTIDE SEQUENCE [LARGE SCALE GENOMIC DNA]</scope>
    <source>
        <strain evidence="3 4">LIT2</strain>
    </source>
</reference>
<evidence type="ECO:0000259" key="2">
    <source>
        <dbReference type="Pfam" id="PF13116"/>
    </source>
</evidence>
<name>A0ABS7WZP7_9GAMM</name>
<sequence length="1282" mass="137040">MTLRWALTALAVALVVAALVVSGARWMLGRLDGQRLAAAVEQSLDATLTVEGLQGRLQRLDPGVTARGLRIVSRDGPNGEARPLLEVGNAALRLDTLSSLLHWQPVFARARLGAVTVHLYQDDAGDWRWPGVASGGAASGDLAAGGLDQWLGLLLRQRLSVEDVRVVLHGRDGELTLTAPRLLVAGQDRRVHVEGQWFVEGQKTRSLSVVMEVQPGDDGLEDFDAALQARMDLGSLDRLGQLLSHGNAVRLDRVSGQASLWARWQKARVADARLQVSVPSLSLDSDDGPVVLEDIGARAQWRRAPSGDGWQAWVNALSLRDADQAATVLPSRLALRGNDQGWWLRSTPFSLEALAALGGRLPLPEAARRTLDALQPRGRVQGLQVGRQAGAWQVKAALQGAAVDPWQNVPGGGPVDAWVVADGKQGHVDFSGGKGMTLHFPEIFPDPLVLDAAGGRVDWSLAERQPLITGRNLQVRWRDAPVDGGFSLRLPGNNADRRPGQFTLDLAMRDVDAVETPLGEWLPLKLFDADLRDFLTGGIRGRVPRGNLHVEQRLDKEAMADDGNDGGGDDLGTRTRLTLDLDIEQGRLPYDPKWPALEAVSGHLHMVDDTLKARVDHAETLGLVSEGATVSMVDKRLRVDGPVSGPVQGLLQFLAAAPIDGLDDFADWRGEGRVAGKLGVAVGLATQGKGDPPVTVDVDARVDAPSLRLPQSGLVLGNVNGRLNYRHAGDTDTLTGQLGARAFQGPLLATFDVGGAGVTLEGRALARGLLAWGGVAGLSGLLEGYFPYSATLDLSGASPRLSLDSDLQGLAIRLPAPFGKTAAAQVPLHFEAAQGPRRVEATLKNRLRLRWRALGPETGQGQVWLEQWPATLPAWPGDQGWTVDWRTPRLPLTAWQEALAGLGGWPGGDGGASGSTALRRLTLQTPCLSQAGRCLGDLQARATPLPAQGWSVDLQGSVVAGHASYRQRRVTPVSVQLSRLDLDALTPDMPQATLSGEIATAPEPQPLPDGIARLPAGRVEIATLIRGGQRFGPFSASWEATPSRLRIAPVSLTLGDITGQGELVWEASGKEASLSRSRLTLEGGDLGSALQALGQPVAVRSRRTRVQSQLAWPGAPWQFALARSRGNIDAELDDGSFLTLDSPSARLIGLLNIDNLLRRLRLDFSDVTDKGTAFDSVRGHATLYDGRLETRGPVKIDGASTQFSLDGSVDLMARRLDLMLGVTVPVSQNLPLAAVLAGAPYVGGALYLADKLFGGWLDQVTRIYYRVQGPWTSPRITVENAE</sequence>
<keyword evidence="4" id="KW-1185">Reference proteome</keyword>
<organism evidence="3 4">
    <name type="scientific">Modicisalibacter tunisiensis</name>
    <dbReference type="NCBI Taxonomy" id="390637"/>
    <lineage>
        <taxon>Bacteria</taxon>
        <taxon>Pseudomonadati</taxon>
        <taxon>Pseudomonadota</taxon>
        <taxon>Gammaproteobacteria</taxon>
        <taxon>Oceanospirillales</taxon>
        <taxon>Halomonadaceae</taxon>
        <taxon>Modicisalibacter</taxon>
    </lineage>
</organism>
<dbReference type="InterPro" id="IPR025263">
    <property type="entry name" value="YhdP_central"/>
</dbReference>
<accession>A0ABS7WZP7</accession>
<feature type="region of interest" description="Disordered" evidence="1">
    <location>
        <begin position="553"/>
        <end position="573"/>
    </location>
</feature>
<dbReference type="InterPro" id="IPR011836">
    <property type="entry name" value="YhdP"/>
</dbReference>
<comment type="caution">
    <text evidence="3">The sequence shown here is derived from an EMBL/GenBank/DDBJ whole genome shotgun (WGS) entry which is preliminary data.</text>
</comment>
<dbReference type="RefSeq" id="WP_224415178.1">
    <property type="nucleotide sequence ID" value="NZ_JAGXFC010000001.1"/>
</dbReference>
<feature type="domain" description="YhdP central" evidence="2">
    <location>
        <begin position="3"/>
        <end position="1276"/>
    </location>
</feature>
<evidence type="ECO:0000256" key="1">
    <source>
        <dbReference type="SAM" id="MobiDB-lite"/>
    </source>
</evidence>
<dbReference type="Proteomes" id="UP001319883">
    <property type="component" value="Unassembled WGS sequence"/>
</dbReference>
<dbReference type="PANTHER" id="PTHR38690">
    <property type="entry name" value="PROTEASE-RELATED"/>
    <property type="match status" value="1"/>
</dbReference>
<evidence type="ECO:0000313" key="4">
    <source>
        <dbReference type="Proteomes" id="UP001319883"/>
    </source>
</evidence>
<dbReference type="EMBL" id="JAGXFD010000001">
    <property type="protein sequence ID" value="MBZ9568097.1"/>
    <property type="molecule type" value="Genomic_DNA"/>
</dbReference>
<gene>
    <name evidence="3" type="ORF">KGQ91_10480</name>
</gene>
<protein>
    <submittedName>
        <fullName evidence="3">TIGR02099 family protein</fullName>
    </submittedName>
</protein>
<proteinExistence type="predicted"/>
<evidence type="ECO:0000313" key="3">
    <source>
        <dbReference type="EMBL" id="MBZ9568097.1"/>
    </source>
</evidence>
<dbReference type="PANTHER" id="PTHR38690:SF1">
    <property type="entry name" value="PROTEASE"/>
    <property type="match status" value="1"/>
</dbReference>
<dbReference type="NCBIfam" id="TIGR02099">
    <property type="entry name" value="YhdP family protein"/>
    <property type="match status" value="1"/>
</dbReference>